<evidence type="ECO:0000313" key="3">
    <source>
        <dbReference type="Proteomes" id="UP000018130"/>
    </source>
</evidence>
<keyword evidence="1" id="KW-0175">Coiled coil</keyword>
<dbReference type="EMBL" id="CAQN01000116">
    <property type="protein sequence ID" value="CCQ65126.1"/>
    <property type="molecule type" value="Genomic_DNA"/>
</dbReference>
<dbReference type="RefSeq" id="WP_048323080.1">
    <property type="nucleotide sequence ID" value="NZ_CAQN01000116.1"/>
</dbReference>
<evidence type="ECO:0008006" key="4">
    <source>
        <dbReference type="Google" id="ProtNLM"/>
    </source>
</evidence>
<organism evidence="2 3">
    <name type="scientific">Crocosphaera watsonii WH 0402</name>
    <dbReference type="NCBI Taxonomy" id="1284629"/>
    <lineage>
        <taxon>Bacteria</taxon>
        <taxon>Bacillati</taxon>
        <taxon>Cyanobacteriota</taxon>
        <taxon>Cyanophyceae</taxon>
        <taxon>Oscillatoriophycideae</taxon>
        <taxon>Chroococcales</taxon>
        <taxon>Aphanothecaceae</taxon>
        <taxon>Crocosphaera</taxon>
    </lineage>
</organism>
<evidence type="ECO:0000256" key="1">
    <source>
        <dbReference type="SAM" id="Coils"/>
    </source>
</evidence>
<reference evidence="2 3" key="2">
    <citation type="submission" date="2013-09" db="EMBL/GenBank/DDBJ databases">
        <title>Whole genome comparison of six Crocosphaera watsonii strains with differing phenotypes.</title>
        <authorList>
            <person name="Bench S.R."/>
            <person name="Heller P."/>
            <person name="Frank I."/>
            <person name="Arciniega M."/>
            <person name="Shilova I.N."/>
            <person name="Zehr J.P."/>
        </authorList>
    </citation>
    <scope>NUCLEOTIDE SEQUENCE [LARGE SCALE GENOMIC DNA]</scope>
    <source>
        <strain evidence="2 3">WH 0402</strain>
    </source>
</reference>
<gene>
    <name evidence="2" type="ORF">CWATWH0402_1005</name>
</gene>
<feature type="coiled-coil region" evidence="1">
    <location>
        <begin position="196"/>
        <end position="223"/>
    </location>
</feature>
<sequence length="298" mass="35241">MSTDPNTPIEETASAKEYLEGKKADYEEKIANKEEYWEAKSQKWRQEANSRYNASKSITDRIPFGQPILVGHHSERRHRKDIERSHNNMRKSISAQQKADYYGSKTVSTAIASDDPEAIQKLKDKLEQLQNNQEHMKLVNKLWRKAGKPHPKQDNMNPDNWEKFGQLLTENGINALEIKPYLSRDSLERSPYSYHLQLGTQEMKRIRKRISDLRQKLEQTLTEGNKETQYNGFTLVENFEVDRLQLIFDKKPNEEVRSILKSNSFRWSRYHGAWQRHLNHNSRYYAQQAISRFPEELF</sequence>
<dbReference type="AlphaFoldDB" id="T2JJ27"/>
<name>T2JJ27_CROWT</name>
<dbReference type="Proteomes" id="UP000018130">
    <property type="component" value="Unassembled WGS sequence"/>
</dbReference>
<protein>
    <recommendedName>
        <fullName evidence="4">DUF3560 domain-containing protein</fullName>
    </recommendedName>
</protein>
<proteinExistence type="predicted"/>
<accession>T2JJ27</accession>
<reference evidence="2 3" key="1">
    <citation type="submission" date="2013-01" db="EMBL/GenBank/DDBJ databases">
        <authorList>
            <person name="Bench S."/>
        </authorList>
    </citation>
    <scope>NUCLEOTIDE SEQUENCE [LARGE SCALE GENOMIC DNA]</scope>
    <source>
        <strain evidence="2 3">WH 0402</strain>
    </source>
</reference>
<dbReference type="Pfam" id="PF12083">
    <property type="entry name" value="DUF3560"/>
    <property type="match status" value="1"/>
</dbReference>
<evidence type="ECO:0000313" key="2">
    <source>
        <dbReference type="EMBL" id="CCQ65126.1"/>
    </source>
</evidence>
<feature type="coiled-coil region" evidence="1">
    <location>
        <begin position="9"/>
        <end position="36"/>
    </location>
</feature>
<dbReference type="InterPro" id="IPR021944">
    <property type="entry name" value="DUF3560"/>
</dbReference>
<comment type="caution">
    <text evidence="2">The sequence shown here is derived from an EMBL/GenBank/DDBJ whole genome shotgun (WGS) entry which is preliminary data.</text>
</comment>